<proteinExistence type="predicted"/>
<sequence length="152" mass="17575">MGILRQSRKLIMKNLMGYMNPGGEMVIAVLRGGLKMGVRMVIFFAWYKNGRKYFSGSMRDGKSDGAFNTWFTDGKIRNQGIFLSGKRIVQWKSWYDSGQQSSIVNFEEDKILECSFWNEAGETIYQGKDTKRCNEIYVSYYNTYSLESDEPS</sequence>
<dbReference type="Gene3D" id="3.90.930.1">
    <property type="match status" value="1"/>
</dbReference>
<organism evidence="1">
    <name type="scientific">Salmonella enterica</name>
    <name type="common">Salmonella choleraesuis</name>
    <dbReference type="NCBI Taxonomy" id="28901"/>
    <lineage>
        <taxon>Bacteria</taxon>
        <taxon>Pseudomonadati</taxon>
        <taxon>Pseudomonadota</taxon>
        <taxon>Gammaproteobacteria</taxon>
        <taxon>Enterobacterales</taxon>
        <taxon>Enterobacteriaceae</taxon>
        <taxon>Salmonella</taxon>
    </lineage>
</organism>
<dbReference type="EMBL" id="DAAMGL010000029">
    <property type="protein sequence ID" value="HAC6567912.1"/>
    <property type="molecule type" value="Genomic_DNA"/>
</dbReference>
<protein>
    <submittedName>
        <fullName evidence="1">Uncharacterized protein</fullName>
    </submittedName>
</protein>
<name>A0A701Z0Y0_SALER</name>
<comment type="caution">
    <text evidence="1">The sequence shown here is derived from an EMBL/GenBank/DDBJ whole genome shotgun (WGS) entry which is preliminary data.</text>
</comment>
<accession>A0A701Z0Y0</accession>
<reference evidence="1" key="2">
    <citation type="submission" date="2018-07" db="EMBL/GenBank/DDBJ databases">
        <authorList>
            <consortium name="NCBI Pathogen Detection Project"/>
        </authorList>
    </citation>
    <scope>NUCLEOTIDE SEQUENCE</scope>
    <source>
        <strain evidence="1">973-77</strain>
    </source>
</reference>
<dbReference type="AlphaFoldDB" id="A0A701Z0Y0"/>
<dbReference type="SUPFAM" id="SSF82185">
    <property type="entry name" value="Histone H3 K4-specific methyltransferase SET7/9 N-terminal domain"/>
    <property type="match status" value="1"/>
</dbReference>
<evidence type="ECO:0000313" key="1">
    <source>
        <dbReference type="EMBL" id="HAC6567912.1"/>
    </source>
</evidence>
<gene>
    <name evidence="1" type="ORF">G0B48_22780</name>
</gene>
<reference evidence="1" key="1">
    <citation type="journal article" date="2018" name="Genome Biol.">
        <title>SKESA: strategic k-mer extension for scrupulous assemblies.</title>
        <authorList>
            <person name="Souvorov A."/>
            <person name="Agarwala R."/>
            <person name="Lipman D.J."/>
        </authorList>
    </citation>
    <scope>NUCLEOTIDE SEQUENCE</scope>
    <source>
        <strain evidence="1">973-77</strain>
    </source>
</reference>